<name>K0JT65_SACES</name>
<dbReference type="EMBL" id="HE804045">
    <property type="protein sequence ID" value="CCH28019.1"/>
    <property type="molecule type" value="Genomic_DNA"/>
</dbReference>
<organism evidence="2 3">
    <name type="scientific">Saccharothrix espanaensis (strain ATCC 51144 / DSM 44229 / JCM 9112 / NBRC 15066 / NRRL 15764)</name>
    <dbReference type="NCBI Taxonomy" id="1179773"/>
    <lineage>
        <taxon>Bacteria</taxon>
        <taxon>Bacillati</taxon>
        <taxon>Actinomycetota</taxon>
        <taxon>Actinomycetes</taxon>
        <taxon>Pseudonocardiales</taxon>
        <taxon>Pseudonocardiaceae</taxon>
        <taxon>Saccharothrix</taxon>
    </lineage>
</organism>
<reference evidence="2 3" key="1">
    <citation type="journal article" date="2012" name="BMC Genomics">
        <title>Complete genome sequence of Saccharothrix espanaensis DSM 44229T and comparison to the other completely sequenced Pseudonocardiaceae.</title>
        <authorList>
            <person name="Strobel T."/>
            <person name="Al-Dilaimi A."/>
            <person name="Blom J."/>
            <person name="Gessner A."/>
            <person name="Kalinowski J."/>
            <person name="Luzhetska M."/>
            <person name="Puhler A."/>
            <person name="Szczepanowski R."/>
            <person name="Bechthold A."/>
            <person name="Ruckert C."/>
        </authorList>
    </citation>
    <scope>NUCLEOTIDE SEQUENCE [LARGE SCALE GENOMIC DNA]</scope>
    <source>
        <strain evidence="3">ATCC 51144 / DSM 44229 / JCM 9112 / NBRC 15066 / NRRL 15764</strain>
    </source>
</reference>
<evidence type="ECO:0000313" key="3">
    <source>
        <dbReference type="Proteomes" id="UP000006281"/>
    </source>
</evidence>
<dbReference type="HOGENOM" id="CLU_2668844_0_0_11"/>
<feature type="region of interest" description="Disordered" evidence="1">
    <location>
        <begin position="1"/>
        <end position="24"/>
    </location>
</feature>
<dbReference type="Proteomes" id="UP000006281">
    <property type="component" value="Chromosome"/>
</dbReference>
<evidence type="ECO:0000313" key="2">
    <source>
        <dbReference type="EMBL" id="CCH28019.1"/>
    </source>
</evidence>
<evidence type="ECO:0000256" key="1">
    <source>
        <dbReference type="SAM" id="MobiDB-lite"/>
    </source>
</evidence>
<keyword evidence="3" id="KW-1185">Reference proteome</keyword>
<protein>
    <submittedName>
        <fullName evidence="2">Uncharacterized protein</fullName>
    </submittedName>
</protein>
<accession>K0JT65</accession>
<sequence length="75" mass="8067">MRPRAFARSPQPDQPGSSVGTGLRVLSKMTELRKLTTSRRSLRRSIRNSRLAADIALDTLMGVTSTAPAAGMAAR</sequence>
<proteinExistence type="predicted"/>
<dbReference type="AlphaFoldDB" id="K0JT65"/>
<gene>
    <name evidence="2" type="ordered locus">BN6_06910</name>
</gene>
<dbReference type="KEGG" id="sesp:BN6_06910"/>